<reference evidence="2 3" key="1">
    <citation type="submission" date="2017-06" db="EMBL/GenBank/DDBJ databases">
        <authorList>
            <person name="Kim H.J."/>
            <person name="Triplett B.A."/>
        </authorList>
    </citation>
    <scope>NUCLEOTIDE SEQUENCE [LARGE SCALE GENOMIC DNA]</scope>
    <source>
        <strain evidence="2 3">DSM 19307</strain>
    </source>
</reference>
<name>A0A239EZP0_EKHLU</name>
<sequence length="244" mass="25772">MRKLILSLGLVISAALVIILVAADHIDAPAVGTLSDGSTVEDITDYYAFESPANADNYVFVCNVAGLSSATEFSDDVMYEFNIDSDADNVEDQLIQVFFRDGQAITYGVVAASAQTGLSSEIVAGDNRVATDVSASATVGGVQLFAGLRDDPFFMDFFQFVDIVNGVGASLSDDVNTGEYDPNRDSDPDTEGVQPYPAAFKAEGEATDTFAGSNVLSIVVEVPKSAIGDTNGAFTSWVETKVRQ</sequence>
<evidence type="ECO:0000313" key="3">
    <source>
        <dbReference type="Proteomes" id="UP000198393"/>
    </source>
</evidence>
<keyword evidence="3" id="KW-1185">Reference proteome</keyword>
<evidence type="ECO:0000256" key="1">
    <source>
        <dbReference type="SAM" id="MobiDB-lite"/>
    </source>
</evidence>
<dbReference type="EMBL" id="FZPD01000001">
    <property type="protein sequence ID" value="SNS50057.1"/>
    <property type="molecule type" value="Genomic_DNA"/>
</dbReference>
<gene>
    <name evidence="2" type="ORF">SAMN05421640_0411</name>
</gene>
<dbReference type="OrthoDB" id="9791748at2"/>
<evidence type="ECO:0000313" key="2">
    <source>
        <dbReference type="EMBL" id="SNS50057.1"/>
    </source>
</evidence>
<dbReference type="Pfam" id="PF14224">
    <property type="entry name" value="DUF4331"/>
    <property type="match status" value="2"/>
</dbReference>
<protein>
    <recommendedName>
        <fullName evidence="4">DUF4331 domain-containing protein</fullName>
    </recommendedName>
</protein>
<dbReference type="RefSeq" id="WP_089355180.1">
    <property type="nucleotide sequence ID" value="NZ_FZPD01000001.1"/>
</dbReference>
<dbReference type="AlphaFoldDB" id="A0A239EZP0"/>
<dbReference type="InterPro" id="IPR025566">
    <property type="entry name" value="DUF4331"/>
</dbReference>
<dbReference type="Proteomes" id="UP000198393">
    <property type="component" value="Unassembled WGS sequence"/>
</dbReference>
<evidence type="ECO:0008006" key="4">
    <source>
        <dbReference type="Google" id="ProtNLM"/>
    </source>
</evidence>
<proteinExistence type="predicted"/>
<feature type="region of interest" description="Disordered" evidence="1">
    <location>
        <begin position="175"/>
        <end position="195"/>
    </location>
</feature>
<organism evidence="2 3">
    <name type="scientific">Ekhidna lutea</name>
    <dbReference type="NCBI Taxonomy" id="447679"/>
    <lineage>
        <taxon>Bacteria</taxon>
        <taxon>Pseudomonadati</taxon>
        <taxon>Bacteroidota</taxon>
        <taxon>Cytophagia</taxon>
        <taxon>Cytophagales</taxon>
        <taxon>Reichenbachiellaceae</taxon>
        <taxon>Ekhidna</taxon>
    </lineage>
</organism>
<accession>A0A239EZP0</accession>